<reference evidence="3" key="1">
    <citation type="journal article" date="2011" name="Nature">
        <title>Genome sequence and analysis of the tuber crop potato.</title>
        <authorList>
            <consortium name="The Potato Genome Sequencing Consortium"/>
        </authorList>
    </citation>
    <scope>NUCLEOTIDE SEQUENCE [LARGE SCALE GENOMIC DNA]</scope>
    <source>
        <strain evidence="3">cv. DM1-3 516 R44</strain>
    </source>
</reference>
<keyword evidence="3" id="KW-1185">Reference proteome</keyword>
<sequence>MQQPFEITSTLLDGMTKINRAGYTREDQVSPLTFRMTKEQIEKDQEQDQNMDKTMTQMNLLSKHVMDSGSKAVNVVGVSGVNLDDAHFETLYNEEVHFLANQGGGLRPTYPRPGGNQGWNRERDEGWRDHDREWRDRGSI</sequence>
<accession>M1DW04</accession>
<dbReference type="HOGENOM" id="CLU_033598_2_1_1"/>
<dbReference type="Proteomes" id="UP000011115">
    <property type="component" value="Unassembled WGS sequence"/>
</dbReference>
<evidence type="ECO:0000256" key="1">
    <source>
        <dbReference type="SAM" id="MobiDB-lite"/>
    </source>
</evidence>
<dbReference type="AlphaFoldDB" id="M1DW04"/>
<feature type="region of interest" description="Disordered" evidence="1">
    <location>
        <begin position="102"/>
        <end position="140"/>
    </location>
</feature>
<evidence type="ECO:0000313" key="3">
    <source>
        <dbReference type="Proteomes" id="UP000011115"/>
    </source>
</evidence>
<evidence type="ECO:0000313" key="2">
    <source>
        <dbReference type="EnsemblPlants" id="PGSC0003DMT400095307"/>
    </source>
</evidence>
<dbReference type="EnsemblPlants" id="PGSC0003DMT400095307">
    <property type="protein sequence ID" value="PGSC0003DMT400095307"/>
    <property type="gene ID" value="PGSC0003DMG400044878"/>
</dbReference>
<feature type="compositionally biased region" description="Basic and acidic residues" evidence="1">
    <location>
        <begin position="120"/>
        <end position="140"/>
    </location>
</feature>
<proteinExistence type="predicted"/>
<organism evidence="2 3">
    <name type="scientific">Solanum tuberosum</name>
    <name type="common">Potato</name>
    <dbReference type="NCBI Taxonomy" id="4113"/>
    <lineage>
        <taxon>Eukaryota</taxon>
        <taxon>Viridiplantae</taxon>
        <taxon>Streptophyta</taxon>
        <taxon>Embryophyta</taxon>
        <taxon>Tracheophyta</taxon>
        <taxon>Spermatophyta</taxon>
        <taxon>Magnoliopsida</taxon>
        <taxon>eudicotyledons</taxon>
        <taxon>Gunneridae</taxon>
        <taxon>Pentapetalae</taxon>
        <taxon>asterids</taxon>
        <taxon>lamiids</taxon>
        <taxon>Solanales</taxon>
        <taxon>Solanaceae</taxon>
        <taxon>Solanoideae</taxon>
        <taxon>Solaneae</taxon>
        <taxon>Solanum</taxon>
    </lineage>
</organism>
<dbReference type="InParanoid" id="M1DW04"/>
<dbReference type="PaxDb" id="4113-PGSC0003DMT400095307"/>
<protein>
    <recommendedName>
        <fullName evidence="4">Integrase core domain containing protein</fullName>
    </recommendedName>
</protein>
<name>M1DW04_SOLTU</name>
<evidence type="ECO:0008006" key="4">
    <source>
        <dbReference type="Google" id="ProtNLM"/>
    </source>
</evidence>
<dbReference type="Gramene" id="PGSC0003DMT400095307">
    <property type="protein sequence ID" value="PGSC0003DMT400095307"/>
    <property type="gene ID" value="PGSC0003DMG400044878"/>
</dbReference>
<reference evidence="2" key="2">
    <citation type="submission" date="2015-06" db="UniProtKB">
        <authorList>
            <consortium name="EnsemblPlants"/>
        </authorList>
    </citation>
    <scope>IDENTIFICATION</scope>
    <source>
        <strain evidence="2">DM1-3 516 R44</strain>
    </source>
</reference>